<dbReference type="PANTHER" id="PTHR14140">
    <property type="entry name" value="E3 UBIQUITIN-PROTEIN LIGASE UHRF-RELATED"/>
    <property type="match status" value="1"/>
</dbReference>
<gene>
    <name evidence="3" type="ORF">U6N30_07915</name>
</gene>
<dbReference type="Pfam" id="PF13391">
    <property type="entry name" value="HNH_2"/>
    <property type="match status" value="1"/>
</dbReference>
<sequence length="302" mass="32954">MALPSVLGEIPGYREGHEFESRAEVRLAGLHRHNQNGISGNPEEGADAIVVSGGYADDDQGVRIIYTGEGGQNEDRTRHVEDQQMAGGNLALVRSEERGLPVRVIRGVPRRKRNRSAYTPASGLRYDGLYTVVRHWSEPHPDGPLVFRYLLEKADGGTAWEAPPGAGTTSTPAGDQAPSRAKSVTQRVVRNSAVTQWVKNLHDHTCQVCGIRLEVDGGAYAEGAHIRALGRPHNGPDVIDNVLCLCPNDHVLFDKGAIFIGEDRKVHRTADRSVLASLRTRPGHDVDMAAVAYHRQFFAGVR</sequence>
<dbReference type="InterPro" id="IPR015947">
    <property type="entry name" value="PUA-like_sf"/>
</dbReference>
<dbReference type="RefSeq" id="WP_324276834.1">
    <property type="nucleotide sequence ID" value="NZ_CP141261.1"/>
</dbReference>
<evidence type="ECO:0000313" key="3">
    <source>
        <dbReference type="EMBL" id="WRL65513.1"/>
    </source>
</evidence>
<dbReference type="CDD" id="cd00085">
    <property type="entry name" value="HNHc"/>
    <property type="match status" value="1"/>
</dbReference>
<dbReference type="SMART" id="SM00466">
    <property type="entry name" value="SRA"/>
    <property type="match status" value="1"/>
</dbReference>
<dbReference type="PROSITE" id="PS51015">
    <property type="entry name" value="YDG"/>
    <property type="match status" value="1"/>
</dbReference>
<dbReference type="SUPFAM" id="SSF88697">
    <property type="entry name" value="PUA domain-like"/>
    <property type="match status" value="1"/>
</dbReference>
<feature type="domain" description="YDG" evidence="2">
    <location>
        <begin position="8"/>
        <end position="153"/>
    </location>
</feature>
<dbReference type="InterPro" id="IPR045134">
    <property type="entry name" value="UHRF1/2-like"/>
</dbReference>
<proteinExistence type="predicted"/>
<organism evidence="3 4">
    <name type="scientific">Blastococcus brunescens</name>
    <dbReference type="NCBI Taxonomy" id="1564165"/>
    <lineage>
        <taxon>Bacteria</taxon>
        <taxon>Bacillati</taxon>
        <taxon>Actinomycetota</taxon>
        <taxon>Actinomycetes</taxon>
        <taxon>Geodermatophilales</taxon>
        <taxon>Geodermatophilaceae</taxon>
        <taxon>Blastococcus</taxon>
    </lineage>
</organism>
<evidence type="ECO:0000313" key="4">
    <source>
        <dbReference type="Proteomes" id="UP001324287"/>
    </source>
</evidence>
<accession>A0ABZ1B6N8</accession>
<evidence type="ECO:0000259" key="2">
    <source>
        <dbReference type="PROSITE" id="PS51015"/>
    </source>
</evidence>
<keyword evidence="4" id="KW-1185">Reference proteome</keyword>
<evidence type="ECO:0000256" key="1">
    <source>
        <dbReference type="SAM" id="MobiDB-lite"/>
    </source>
</evidence>
<dbReference type="InterPro" id="IPR036987">
    <property type="entry name" value="SRA-YDG_sf"/>
</dbReference>
<protein>
    <submittedName>
        <fullName evidence="3">YDG/SRA domain-containing protein</fullName>
    </submittedName>
</protein>
<dbReference type="Proteomes" id="UP001324287">
    <property type="component" value="Chromosome"/>
</dbReference>
<dbReference type="InterPro" id="IPR003105">
    <property type="entry name" value="SRA_YDG"/>
</dbReference>
<dbReference type="Pfam" id="PF02182">
    <property type="entry name" value="SAD_SRA"/>
    <property type="match status" value="1"/>
</dbReference>
<dbReference type="Gene3D" id="2.30.280.10">
    <property type="entry name" value="SRA-YDG"/>
    <property type="match status" value="1"/>
</dbReference>
<reference evidence="3 4" key="1">
    <citation type="submission" date="2023-12" db="EMBL/GenBank/DDBJ databases">
        <title>Blastococcus brunescens sp. nov., an actonobacterium isolated from sandstone collected in sahara desert.</title>
        <authorList>
            <person name="Gtari M."/>
            <person name="Ghodhbane F."/>
        </authorList>
    </citation>
    <scope>NUCLEOTIDE SEQUENCE [LARGE SCALE GENOMIC DNA]</scope>
    <source>
        <strain evidence="3 4">BMG 8361</strain>
    </source>
</reference>
<name>A0ABZ1B6N8_9ACTN</name>
<feature type="region of interest" description="Disordered" evidence="1">
    <location>
        <begin position="158"/>
        <end position="181"/>
    </location>
</feature>
<dbReference type="EMBL" id="CP141261">
    <property type="protein sequence ID" value="WRL65513.1"/>
    <property type="molecule type" value="Genomic_DNA"/>
</dbReference>
<dbReference type="PANTHER" id="PTHR14140:SF27">
    <property type="entry name" value="OS04G0289800 PROTEIN"/>
    <property type="match status" value="1"/>
</dbReference>
<dbReference type="SMART" id="SM00507">
    <property type="entry name" value="HNHc"/>
    <property type="match status" value="1"/>
</dbReference>
<dbReference type="InterPro" id="IPR003615">
    <property type="entry name" value="HNH_nuc"/>
</dbReference>